<sequence>MATDAHVSPVGVAPQQAAQHASSVESIVSSFEEADHQDADLSGHTFEDWLCLAIFWLMALLVFLQFFTRYVLNDSFAWTEELATYCLIGVVFIGAAMCVRTCRHIQVDLLYRFLPHALGRVLSTLIDVVRTAFFAYVCWLVWRYIQLVGDEPMTTIEWNKSYVYWLALLGFALMAVRSLQVTIVNWRQGYSNLERPDAYDKLD</sequence>
<keyword evidence="7 9" id="KW-0472">Membrane</keyword>
<keyword evidence="3" id="KW-1003">Cell membrane</keyword>
<dbReference type="Proteomes" id="UP000194151">
    <property type="component" value="Chromosome"/>
</dbReference>
<evidence type="ECO:0000256" key="2">
    <source>
        <dbReference type="ARBA" id="ARBA00022448"/>
    </source>
</evidence>
<dbReference type="GO" id="GO:0015740">
    <property type="term" value="P:C4-dicarboxylate transport"/>
    <property type="evidence" value="ECO:0007669"/>
    <property type="project" value="TreeGrafter"/>
</dbReference>
<evidence type="ECO:0000256" key="7">
    <source>
        <dbReference type="ARBA" id="ARBA00023136"/>
    </source>
</evidence>
<dbReference type="PANTHER" id="PTHR35011">
    <property type="entry name" value="2,3-DIKETO-L-GULONATE TRAP TRANSPORTER SMALL PERMEASE PROTEIN YIAM"/>
    <property type="match status" value="1"/>
</dbReference>
<evidence type="ECO:0000256" key="6">
    <source>
        <dbReference type="ARBA" id="ARBA00022989"/>
    </source>
</evidence>
<reference evidence="11 12" key="1">
    <citation type="submission" date="2017-05" db="EMBL/GenBank/DDBJ databases">
        <title>Complete and WGS of Bordetella genogroups.</title>
        <authorList>
            <person name="Spilker T."/>
            <person name="LiPuma J."/>
        </authorList>
    </citation>
    <scope>NUCLEOTIDE SEQUENCE [LARGE SCALE GENOMIC DNA]</scope>
    <source>
        <strain evidence="11 12">AU19157</strain>
    </source>
</reference>
<evidence type="ECO:0000256" key="1">
    <source>
        <dbReference type="ARBA" id="ARBA00004429"/>
    </source>
</evidence>
<dbReference type="RefSeq" id="WP_086063127.1">
    <property type="nucleotide sequence ID" value="NZ_CP021108.1"/>
</dbReference>
<keyword evidence="5 9" id="KW-0812">Transmembrane</keyword>
<dbReference type="OrthoDB" id="2085311at2"/>
<proteinExistence type="inferred from homology"/>
<dbReference type="InterPro" id="IPR007387">
    <property type="entry name" value="TRAP_DctQ"/>
</dbReference>
<dbReference type="STRING" id="1416806.CAL12_03020"/>
<accession>A0A1W6YFM2</accession>
<evidence type="ECO:0000259" key="10">
    <source>
        <dbReference type="Pfam" id="PF04290"/>
    </source>
</evidence>
<evidence type="ECO:0000256" key="3">
    <source>
        <dbReference type="ARBA" id="ARBA00022475"/>
    </source>
</evidence>
<evidence type="ECO:0000256" key="9">
    <source>
        <dbReference type="RuleBase" id="RU369079"/>
    </source>
</evidence>
<dbReference type="KEGG" id="bgv:CAL12_03020"/>
<feature type="domain" description="Tripartite ATP-independent periplasmic transporters DctQ component" evidence="10">
    <location>
        <begin position="58"/>
        <end position="186"/>
    </location>
</feature>
<feature type="transmembrane region" description="Helical" evidence="9">
    <location>
        <begin position="121"/>
        <end position="142"/>
    </location>
</feature>
<dbReference type="PANTHER" id="PTHR35011:SF11">
    <property type="entry name" value="TRAP TRANSPORTER SMALL PERMEASE PROTEIN"/>
    <property type="match status" value="1"/>
</dbReference>
<feature type="transmembrane region" description="Helical" evidence="9">
    <location>
        <begin position="82"/>
        <end position="100"/>
    </location>
</feature>
<comment type="function">
    <text evidence="9">Part of the tripartite ATP-independent periplasmic (TRAP) transport system.</text>
</comment>
<keyword evidence="4 9" id="KW-0997">Cell inner membrane</keyword>
<feature type="transmembrane region" description="Helical" evidence="9">
    <location>
        <begin position="49"/>
        <end position="70"/>
    </location>
</feature>
<protein>
    <recommendedName>
        <fullName evidence="9">TRAP transporter small permease protein</fullName>
    </recommendedName>
</protein>
<keyword evidence="12" id="KW-1185">Reference proteome</keyword>
<dbReference type="InterPro" id="IPR055348">
    <property type="entry name" value="DctQ"/>
</dbReference>
<evidence type="ECO:0000256" key="5">
    <source>
        <dbReference type="ARBA" id="ARBA00022692"/>
    </source>
</evidence>
<keyword evidence="2 9" id="KW-0813">Transport</keyword>
<evidence type="ECO:0000313" key="12">
    <source>
        <dbReference type="Proteomes" id="UP000194151"/>
    </source>
</evidence>
<name>A0A1W6YFM2_9BORD</name>
<dbReference type="EMBL" id="CP021108">
    <property type="protein sequence ID" value="ARP79895.1"/>
    <property type="molecule type" value="Genomic_DNA"/>
</dbReference>
<feature type="transmembrane region" description="Helical" evidence="9">
    <location>
        <begin position="162"/>
        <end position="186"/>
    </location>
</feature>
<dbReference type="Pfam" id="PF04290">
    <property type="entry name" value="DctQ"/>
    <property type="match status" value="1"/>
</dbReference>
<comment type="subunit">
    <text evidence="9">The complex comprises the extracytoplasmic solute receptor protein and the two transmembrane proteins.</text>
</comment>
<evidence type="ECO:0000256" key="8">
    <source>
        <dbReference type="ARBA" id="ARBA00038436"/>
    </source>
</evidence>
<evidence type="ECO:0000256" key="4">
    <source>
        <dbReference type="ARBA" id="ARBA00022519"/>
    </source>
</evidence>
<dbReference type="GO" id="GO:0022857">
    <property type="term" value="F:transmembrane transporter activity"/>
    <property type="evidence" value="ECO:0007669"/>
    <property type="project" value="UniProtKB-UniRule"/>
</dbReference>
<organism evidence="11 12">
    <name type="scientific">Bordetella genomosp. 8</name>
    <dbReference type="NCBI Taxonomy" id="1416806"/>
    <lineage>
        <taxon>Bacteria</taxon>
        <taxon>Pseudomonadati</taxon>
        <taxon>Pseudomonadota</taxon>
        <taxon>Betaproteobacteria</taxon>
        <taxon>Burkholderiales</taxon>
        <taxon>Alcaligenaceae</taxon>
        <taxon>Bordetella</taxon>
    </lineage>
</organism>
<keyword evidence="6 9" id="KW-1133">Transmembrane helix</keyword>
<comment type="similarity">
    <text evidence="8 9">Belongs to the TRAP transporter small permease family.</text>
</comment>
<dbReference type="AlphaFoldDB" id="A0A1W6YFM2"/>
<dbReference type="GO" id="GO:0005886">
    <property type="term" value="C:plasma membrane"/>
    <property type="evidence" value="ECO:0007669"/>
    <property type="project" value="UniProtKB-SubCell"/>
</dbReference>
<comment type="subcellular location">
    <subcellularLocation>
        <location evidence="1 9">Cell inner membrane</location>
        <topology evidence="1 9">Multi-pass membrane protein</topology>
    </subcellularLocation>
</comment>
<evidence type="ECO:0000313" key="11">
    <source>
        <dbReference type="EMBL" id="ARP79895.1"/>
    </source>
</evidence>
<gene>
    <name evidence="11" type="ORF">CAL12_03020</name>
</gene>